<accession>A0A2R5GQ20</accession>
<evidence type="ECO:0000256" key="3">
    <source>
        <dbReference type="SAM" id="MobiDB-lite"/>
    </source>
</evidence>
<dbReference type="SMART" id="SM00220">
    <property type="entry name" value="S_TKc"/>
    <property type="match status" value="1"/>
</dbReference>
<dbReference type="InterPro" id="IPR000719">
    <property type="entry name" value="Prot_kinase_dom"/>
</dbReference>
<dbReference type="Gene3D" id="1.10.510.10">
    <property type="entry name" value="Transferase(Phosphotransferase) domain 1"/>
    <property type="match status" value="1"/>
</dbReference>
<evidence type="ECO:0000256" key="1">
    <source>
        <dbReference type="ARBA" id="ARBA00008874"/>
    </source>
</evidence>
<dbReference type="EMBL" id="BEYU01000136">
    <property type="protein sequence ID" value="GBG32950.1"/>
    <property type="molecule type" value="Genomic_DNA"/>
</dbReference>
<feature type="compositionally biased region" description="Low complexity" evidence="3">
    <location>
        <begin position="372"/>
        <end position="448"/>
    </location>
</feature>
<feature type="domain" description="Protein kinase" evidence="4">
    <location>
        <begin position="44"/>
        <end position="315"/>
    </location>
</feature>
<dbReference type="PANTHER" id="PTHR48014:SF21">
    <property type="entry name" value="SERINE_THREONINE-PROTEIN KINASE FRAY2"/>
    <property type="match status" value="1"/>
</dbReference>
<dbReference type="Gene3D" id="3.30.200.20">
    <property type="entry name" value="Phosphorylase Kinase, domain 1"/>
    <property type="match status" value="1"/>
</dbReference>
<keyword evidence="5" id="KW-0808">Transferase</keyword>
<dbReference type="Pfam" id="PF00069">
    <property type="entry name" value="Pkinase"/>
    <property type="match status" value="1"/>
</dbReference>
<dbReference type="PROSITE" id="PS00107">
    <property type="entry name" value="PROTEIN_KINASE_ATP"/>
    <property type="match status" value="1"/>
</dbReference>
<feature type="region of interest" description="Disordered" evidence="3">
    <location>
        <begin position="362"/>
        <end position="462"/>
    </location>
</feature>
<evidence type="ECO:0000259" key="4">
    <source>
        <dbReference type="PROSITE" id="PS50011"/>
    </source>
</evidence>
<dbReference type="Proteomes" id="UP000241890">
    <property type="component" value="Unassembled WGS sequence"/>
</dbReference>
<evidence type="ECO:0000313" key="6">
    <source>
        <dbReference type="Proteomes" id="UP000241890"/>
    </source>
</evidence>
<gene>
    <name evidence="5" type="ORF">FCC1311_091762</name>
</gene>
<dbReference type="GO" id="GO:0043539">
    <property type="term" value="F:protein serine/threonine kinase activator activity"/>
    <property type="evidence" value="ECO:0007669"/>
    <property type="project" value="InterPro"/>
</dbReference>
<dbReference type="AlphaFoldDB" id="A0A2R5GQ20"/>
<keyword evidence="2" id="KW-0547">Nucleotide-binding</keyword>
<dbReference type="GO" id="GO:0005524">
    <property type="term" value="F:ATP binding"/>
    <property type="evidence" value="ECO:0007669"/>
    <property type="project" value="UniProtKB-UniRule"/>
</dbReference>
<dbReference type="InterPro" id="IPR017441">
    <property type="entry name" value="Protein_kinase_ATP_BS"/>
</dbReference>
<proteinExistence type="inferred from homology"/>
<feature type="compositionally biased region" description="Low complexity" evidence="3">
    <location>
        <begin position="500"/>
        <end position="513"/>
    </location>
</feature>
<dbReference type="PROSITE" id="PS50011">
    <property type="entry name" value="PROTEIN_KINASE_DOM"/>
    <property type="match status" value="1"/>
</dbReference>
<sequence>MNEIKDLISRRGTGVSARGLQTGDGVAGAGADDDLDWPQTASSYELKAQIGQGAFAKVWQATCKERNTDVAIKVIELDNLTSSLDDIYQEVRVMLLSKFPSVLRAYACFVVKRSLWLVMPLMRKGSCLRIMKVLKRKGLGDGLKEEWIAPILKSALEGLEYFHKRGKVHRDIKASNLLMDSDGSVRISDFGVAGWLPNGLDRNSVERRTFVGTPCWMAPEVMEQTDAYDEKADIWSFGITALELAKGYAPYARLAPMRVLLATIQNPPPSLRSYDDWQQTKNKFSRHFREIITLCLQRNPANRPSASTLLSKTFFRRAPPSNFLAKDLLEAVPIPDTWEQSTSSSEERAEQKRQLELMKKDQEEELERQRKAAIQQEQQQAEAPAQTPAQPPAANQQTQQPGGGAADAAQQSNPESASQSAQQQGVAPNGSASSSAPPAAASSAEPGSAGAGAAGDVTDAANSTDPKLQAIANLEKLEAKQGSSFVRGATWVFEDDDADAAPAASGTAQDGAAQPTASAEGGEKVDVSDEFNDFAMEYQKGQIRGEQD</sequence>
<name>A0A2R5GQ20_9STRA</name>
<keyword evidence="2" id="KW-0067">ATP-binding</keyword>
<protein>
    <submittedName>
        <fullName evidence="5">Serine/threonine-protein kinase OSR1</fullName>
    </submittedName>
</protein>
<feature type="binding site" evidence="2">
    <location>
        <position position="73"/>
    </location>
    <ligand>
        <name>ATP</name>
        <dbReference type="ChEBI" id="CHEBI:30616"/>
    </ligand>
</feature>
<dbReference type="GO" id="GO:0004672">
    <property type="term" value="F:protein kinase activity"/>
    <property type="evidence" value="ECO:0007669"/>
    <property type="project" value="InterPro"/>
</dbReference>
<dbReference type="OrthoDB" id="8693905at2759"/>
<evidence type="ECO:0000256" key="2">
    <source>
        <dbReference type="PROSITE-ProRule" id="PRU10141"/>
    </source>
</evidence>
<keyword evidence="6" id="KW-1185">Reference proteome</keyword>
<dbReference type="PANTHER" id="PTHR48014">
    <property type="entry name" value="SERINE/THREONINE-PROTEIN KINASE FRAY2"/>
    <property type="match status" value="1"/>
</dbReference>
<evidence type="ECO:0000313" key="5">
    <source>
        <dbReference type="EMBL" id="GBG32950.1"/>
    </source>
</evidence>
<dbReference type="InParanoid" id="A0A2R5GQ20"/>
<comment type="caution">
    <text evidence="5">The sequence shown here is derived from an EMBL/GenBank/DDBJ whole genome shotgun (WGS) entry which is preliminary data.</text>
</comment>
<reference evidence="5 6" key="1">
    <citation type="submission" date="2017-12" db="EMBL/GenBank/DDBJ databases">
        <title>Sequencing, de novo assembly and annotation of complete genome of a new Thraustochytrid species, strain FCC1311.</title>
        <authorList>
            <person name="Sedici K."/>
            <person name="Godart F."/>
            <person name="Aiese Cigliano R."/>
            <person name="Sanseverino W."/>
            <person name="Barakat M."/>
            <person name="Ortet P."/>
            <person name="Marechal E."/>
            <person name="Cagnac O."/>
            <person name="Amato A."/>
        </authorList>
    </citation>
    <scope>NUCLEOTIDE SEQUENCE [LARGE SCALE GENOMIC DNA]</scope>
</reference>
<keyword evidence="5" id="KW-0418">Kinase</keyword>
<dbReference type="SUPFAM" id="SSF56112">
    <property type="entry name" value="Protein kinase-like (PK-like)"/>
    <property type="match status" value="1"/>
</dbReference>
<dbReference type="InterPro" id="IPR047173">
    <property type="entry name" value="STRAD_A/B-like"/>
</dbReference>
<feature type="region of interest" description="Disordered" evidence="3">
    <location>
        <begin position="497"/>
        <end position="548"/>
    </location>
</feature>
<organism evidence="5 6">
    <name type="scientific">Hondaea fermentalgiana</name>
    <dbReference type="NCBI Taxonomy" id="2315210"/>
    <lineage>
        <taxon>Eukaryota</taxon>
        <taxon>Sar</taxon>
        <taxon>Stramenopiles</taxon>
        <taxon>Bigyra</taxon>
        <taxon>Labyrinthulomycetes</taxon>
        <taxon>Thraustochytrida</taxon>
        <taxon>Thraustochytriidae</taxon>
        <taxon>Hondaea</taxon>
    </lineage>
</organism>
<dbReference type="InterPro" id="IPR011009">
    <property type="entry name" value="Kinase-like_dom_sf"/>
</dbReference>
<comment type="similarity">
    <text evidence="1">Belongs to the protein kinase superfamily. STE Ser/Thr protein kinase family. STE20 subfamily.</text>
</comment>